<dbReference type="OrthoDB" id="9899251at2"/>
<proteinExistence type="predicted"/>
<accession>A0A229TEQ6</accession>
<dbReference type="AlphaFoldDB" id="A0A229TEQ6"/>
<comment type="caution">
    <text evidence="1">The sequence shown here is derived from an EMBL/GenBank/DDBJ whole genome shotgun (WGS) entry which is preliminary data.</text>
</comment>
<dbReference type="Proteomes" id="UP000215199">
    <property type="component" value="Unassembled WGS sequence"/>
</dbReference>
<evidence type="ECO:0000313" key="1">
    <source>
        <dbReference type="EMBL" id="OXM69648.1"/>
    </source>
</evidence>
<keyword evidence="2" id="KW-1185">Reference proteome</keyword>
<organism evidence="1 2">
    <name type="scientific">Amycolatopsis vastitatis</name>
    <dbReference type="NCBI Taxonomy" id="1905142"/>
    <lineage>
        <taxon>Bacteria</taxon>
        <taxon>Bacillati</taxon>
        <taxon>Actinomycetota</taxon>
        <taxon>Actinomycetes</taxon>
        <taxon>Pseudonocardiales</taxon>
        <taxon>Pseudonocardiaceae</taxon>
        <taxon>Amycolatopsis</taxon>
    </lineage>
</organism>
<dbReference type="EMBL" id="NMUL01000007">
    <property type="protein sequence ID" value="OXM69648.1"/>
    <property type="molecule type" value="Genomic_DNA"/>
</dbReference>
<evidence type="ECO:0000313" key="2">
    <source>
        <dbReference type="Proteomes" id="UP000215199"/>
    </source>
</evidence>
<dbReference type="RefSeq" id="WP_093946973.1">
    <property type="nucleotide sequence ID" value="NZ_NMUL01000007.1"/>
</dbReference>
<gene>
    <name evidence="1" type="ORF">CF165_09065</name>
</gene>
<protein>
    <submittedName>
        <fullName evidence="1">Uncharacterized protein</fullName>
    </submittedName>
</protein>
<sequence length="91" mass="9944">MTRQPHEGKQALAETIALRARVHARTALTLPDGSKAPVPVTRLLLEEVASEVAHWPCYRDVELPALRTLVAACRRQAAAAPGLDILELDQK</sequence>
<name>A0A229TEQ6_9PSEU</name>
<reference evidence="2" key="1">
    <citation type="submission" date="2017-07" db="EMBL/GenBank/DDBJ databases">
        <title>Comparative genome mining reveals phylogenetic distribution patterns of secondary metabolites in Amycolatopsis.</title>
        <authorList>
            <person name="Adamek M."/>
            <person name="Alanjary M."/>
            <person name="Sales-Ortells H."/>
            <person name="Goodfellow M."/>
            <person name="Bull A.T."/>
            <person name="Kalinowski J."/>
            <person name="Ziemert N."/>
        </authorList>
    </citation>
    <scope>NUCLEOTIDE SEQUENCE [LARGE SCALE GENOMIC DNA]</scope>
    <source>
        <strain evidence="2">H5</strain>
    </source>
</reference>